<protein>
    <submittedName>
        <fullName evidence="2">Uncharacterized protein</fullName>
    </submittedName>
</protein>
<feature type="non-terminal residue" evidence="2">
    <location>
        <position position="83"/>
    </location>
</feature>
<evidence type="ECO:0000313" key="3">
    <source>
        <dbReference type="Proteomes" id="UP001266305"/>
    </source>
</evidence>
<name>A0ABQ9V697_SAGOE</name>
<keyword evidence="3" id="KW-1185">Reference proteome</keyword>
<dbReference type="EMBL" id="JASSZA010000008">
    <property type="protein sequence ID" value="KAK2104899.1"/>
    <property type="molecule type" value="Genomic_DNA"/>
</dbReference>
<dbReference type="Proteomes" id="UP001266305">
    <property type="component" value="Unassembled WGS sequence"/>
</dbReference>
<feature type="non-terminal residue" evidence="2">
    <location>
        <position position="1"/>
    </location>
</feature>
<reference evidence="2 3" key="1">
    <citation type="submission" date="2023-05" db="EMBL/GenBank/DDBJ databases">
        <title>B98-5 Cell Line De Novo Hybrid Assembly: An Optical Mapping Approach.</title>
        <authorList>
            <person name="Kananen K."/>
            <person name="Auerbach J.A."/>
            <person name="Kautto E."/>
            <person name="Blachly J.S."/>
        </authorList>
    </citation>
    <scope>NUCLEOTIDE SEQUENCE [LARGE SCALE GENOMIC DNA]</scope>
    <source>
        <strain evidence="2">B95-8</strain>
        <tissue evidence="2">Cell line</tissue>
    </source>
</reference>
<sequence>KGEQESGGLTRLLAVNSLGNGTKRDNKGTKRRNHTGADGGADCVKNYDGTQAGNVSNKDVMADRLHLGGACVHEGSLTAATPT</sequence>
<accession>A0ABQ9V697</accession>
<evidence type="ECO:0000256" key="1">
    <source>
        <dbReference type="SAM" id="MobiDB-lite"/>
    </source>
</evidence>
<gene>
    <name evidence="2" type="ORF">P7K49_018755</name>
</gene>
<proteinExistence type="predicted"/>
<feature type="region of interest" description="Disordered" evidence="1">
    <location>
        <begin position="16"/>
        <end position="45"/>
    </location>
</feature>
<comment type="caution">
    <text evidence="2">The sequence shown here is derived from an EMBL/GenBank/DDBJ whole genome shotgun (WGS) entry which is preliminary data.</text>
</comment>
<evidence type="ECO:0000313" key="2">
    <source>
        <dbReference type="EMBL" id="KAK2104899.1"/>
    </source>
</evidence>
<organism evidence="2 3">
    <name type="scientific">Saguinus oedipus</name>
    <name type="common">Cotton-top tamarin</name>
    <name type="synonym">Oedipomidas oedipus</name>
    <dbReference type="NCBI Taxonomy" id="9490"/>
    <lineage>
        <taxon>Eukaryota</taxon>
        <taxon>Metazoa</taxon>
        <taxon>Chordata</taxon>
        <taxon>Craniata</taxon>
        <taxon>Vertebrata</taxon>
        <taxon>Euteleostomi</taxon>
        <taxon>Mammalia</taxon>
        <taxon>Eutheria</taxon>
        <taxon>Euarchontoglires</taxon>
        <taxon>Primates</taxon>
        <taxon>Haplorrhini</taxon>
        <taxon>Platyrrhini</taxon>
        <taxon>Cebidae</taxon>
        <taxon>Callitrichinae</taxon>
        <taxon>Saguinus</taxon>
    </lineage>
</organism>